<dbReference type="AlphaFoldDB" id="A0A1H2VWT7"/>
<dbReference type="InterPro" id="IPR015943">
    <property type="entry name" value="WD40/YVTN_repeat-like_dom_sf"/>
</dbReference>
<accession>A0A1H2VWT7</accession>
<dbReference type="PROSITE" id="PS51257">
    <property type="entry name" value="PROKAR_LIPOPROTEIN"/>
    <property type="match status" value="1"/>
</dbReference>
<evidence type="ECO:0000313" key="2">
    <source>
        <dbReference type="Proteomes" id="UP000199515"/>
    </source>
</evidence>
<dbReference type="STRING" id="589385.SAMN05421504_1011350"/>
<protein>
    <recommendedName>
        <fullName evidence="3">DNA-binding beta-propeller fold protein YncE</fullName>
    </recommendedName>
</protein>
<reference evidence="1 2" key="1">
    <citation type="submission" date="2016-10" db="EMBL/GenBank/DDBJ databases">
        <authorList>
            <person name="de Groot N.N."/>
        </authorList>
    </citation>
    <scope>NUCLEOTIDE SEQUENCE [LARGE SCALE GENOMIC DNA]</scope>
    <source>
        <strain evidence="1 2">CPCC 202699</strain>
    </source>
</reference>
<dbReference type="SUPFAM" id="SSF101898">
    <property type="entry name" value="NHL repeat"/>
    <property type="match status" value="1"/>
</dbReference>
<dbReference type="EMBL" id="FNON01000001">
    <property type="protein sequence ID" value="SDW72697.1"/>
    <property type="molecule type" value="Genomic_DNA"/>
</dbReference>
<organism evidence="1 2">
    <name type="scientific">Amycolatopsis xylanica</name>
    <dbReference type="NCBI Taxonomy" id="589385"/>
    <lineage>
        <taxon>Bacteria</taxon>
        <taxon>Bacillati</taxon>
        <taxon>Actinomycetota</taxon>
        <taxon>Actinomycetes</taxon>
        <taxon>Pseudonocardiales</taxon>
        <taxon>Pseudonocardiaceae</taxon>
        <taxon>Amycolatopsis</taxon>
    </lineage>
</organism>
<proteinExistence type="predicted"/>
<gene>
    <name evidence="1" type="ORF">SAMN05421504_1011350</name>
</gene>
<keyword evidence="2" id="KW-1185">Reference proteome</keyword>
<name>A0A1H2VWT7_9PSEU</name>
<dbReference type="Gene3D" id="2.130.10.10">
    <property type="entry name" value="YVTN repeat-like/Quinoprotein amine dehydrogenase"/>
    <property type="match status" value="1"/>
</dbReference>
<evidence type="ECO:0008006" key="3">
    <source>
        <dbReference type="Google" id="ProtNLM"/>
    </source>
</evidence>
<evidence type="ECO:0000313" key="1">
    <source>
        <dbReference type="EMBL" id="SDW72697.1"/>
    </source>
</evidence>
<sequence>MRLQLVVIGLAGALVLTGCSGDGKPSDDLQIVANPVAATAPVSPATAAKPAGRVLPAAGVTAMAMDASTRTLVVALAEPASLRLYNLDTPDAAPRDVPLAGPAERLTITGGHAVASIPSKSQLARVALPTGTLAPLEVAGQPAAGREAGNQLLVAVRDRKALDVFDGGTLTKSISGKIYSADDVITTTANSTVVLDRLRTAVFAVDVAAGTVGEGLRAGDGATNATADGFGRVLVTDTRDGALLAFSTNPLLMRQRFPVPGGIYGITYDAKRNLAWVTLTERNEVVGFDVRGGEPTEKYRFATVRQPNSVTVDEQTGQVAVGSATGEGIQVIAP</sequence>
<dbReference type="Proteomes" id="UP000199515">
    <property type="component" value="Unassembled WGS sequence"/>
</dbReference>